<evidence type="ECO:0000256" key="2">
    <source>
        <dbReference type="RuleBase" id="RU362039"/>
    </source>
</evidence>
<dbReference type="GO" id="GO:0046872">
    <property type="term" value="F:metal ion binding"/>
    <property type="evidence" value="ECO:0007669"/>
    <property type="project" value="UniProtKB-KW"/>
</dbReference>
<dbReference type="EMBL" id="JPEN01000019">
    <property type="protein sequence ID" value="KGM38014.1"/>
    <property type="molecule type" value="Genomic_DNA"/>
</dbReference>
<evidence type="ECO:0000313" key="4">
    <source>
        <dbReference type="EMBL" id="KGM38014.1"/>
    </source>
</evidence>
<dbReference type="GO" id="GO:0016787">
    <property type="term" value="F:hydrolase activity"/>
    <property type="evidence" value="ECO:0007669"/>
    <property type="project" value="UniProtKB-UniRule"/>
</dbReference>
<dbReference type="InterPro" id="IPR024654">
    <property type="entry name" value="Calcineurin-like_PHP_lpxH"/>
</dbReference>
<dbReference type="SUPFAM" id="SSF56300">
    <property type="entry name" value="Metallo-dependent phosphatases"/>
    <property type="match status" value="1"/>
</dbReference>
<organism evidence="4 5">
    <name type="scientific">Streptococcus sinensis</name>
    <dbReference type="NCBI Taxonomy" id="176090"/>
    <lineage>
        <taxon>Bacteria</taxon>
        <taxon>Bacillati</taxon>
        <taxon>Bacillota</taxon>
        <taxon>Bacilli</taxon>
        <taxon>Lactobacillales</taxon>
        <taxon>Streptococcaceae</taxon>
        <taxon>Streptococcus</taxon>
    </lineage>
</organism>
<dbReference type="InterPro" id="IPR029052">
    <property type="entry name" value="Metallo-depent_PP-like"/>
</dbReference>
<feature type="domain" description="Calcineurin-like phosphoesterase" evidence="3">
    <location>
        <begin position="6"/>
        <end position="149"/>
    </location>
</feature>
<dbReference type="Gene3D" id="3.60.21.10">
    <property type="match status" value="1"/>
</dbReference>
<name>A0A0A0DIQ0_9STRE</name>
<dbReference type="PATRIC" id="fig|176090.4.peg.168"/>
<comment type="cofactor">
    <cofactor evidence="2">
        <name>a divalent metal cation</name>
        <dbReference type="ChEBI" id="CHEBI:60240"/>
    </cofactor>
</comment>
<dbReference type="EC" id="3.1.4.-" evidence="2"/>
<dbReference type="RefSeq" id="WP_037614634.1">
    <property type="nucleotide sequence ID" value="NZ_JPEN01000019.1"/>
</dbReference>
<evidence type="ECO:0000259" key="3">
    <source>
        <dbReference type="Pfam" id="PF12850"/>
    </source>
</evidence>
<protein>
    <recommendedName>
        <fullName evidence="2">Phosphoesterase</fullName>
        <ecNumber evidence="2">3.1.4.-</ecNumber>
    </recommendedName>
</protein>
<comment type="caution">
    <text evidence="4">The sequence shown here is derived from an EMBL/GenBank/DDBJ whole genome shotgun (WGS) entry which is preliminary data.</text>
</comment>
<sequence length="173" mass="19807">MAKQIIIVMSDSHGDRAIVEAIKDHYLGKVDAIFHDGDSELPFKDEIWEGIHVVAGNMDFYPGYPERLVTDLDGTIIAQTHGHLFNINFSFQKLDLWAQEVGADICLYGHLHVPDAWMQGKTLFLNPGSISQPRGLITERLYAKLEIDEDRFKVDFYTRNHELYPSLSKEFAR</sequence>
<proteinExistence type="inferred from homology"/>
<dbReference type="InterPro" id="IPR041802">
    <property type="entry name" value="MPP_YfcE"/>
</dbReference>
<evidence type="ECO:0000313" key="5">
    <source>
        <dbReference type="Proteomes" id="UP000030019"/>
    </source>
</evidence>
<dbReference type="PANTHER" id="PTHR11124">
    <property type="entry name" value="VACUOLAR SORTING PROTEIN VPS29"/>
    <property type="match status" value="1"/>
</dbReference>
<dbReference type="InterPro" id="IPR000979">
    <property type="entry name" value="Phosphodiesterase_MJ0936/Vps29"/>
</dbReference>
<dbReference type="Pfam" id="PF12850">
    <property type="entry name" value="Metallophos_2"/>
    <property type="match status" value="1"/>
</dbReference>
<dbReference type="AlphaFoldDB" id="A0A0A0DIQ0"/>
<dbReference type="Proteomes" id="UP000030019">
    <property type="component" value="Unassembled WGS sequence"/>
</dbReference>
<dbReference type="eggNOG" id="COG0622">
    <property type="taxonomic scope" value="Bacteria"/>
</dbReference>
<evidence type="ECO:0000256" key="1">
    <source>
        <dbReference type="ARBA" id="ARBA00008950"/>
    </source>
</evidence>
<gene>
    <name evidence="4" type="ORF">SSIN_0168</name>
</gene>
<reference evidence="4 5" key="1">
    <citation type="submission" date="2014-06" db="EMBL/GenBank/DDBJ databases">
        <authorList>
            <person name="Teng J.L."/>
            <person name="Huang Y."/>
            <person name="Tse H."/>
            <person name="Lau S.K."/>
            <person name="Woo P.C."/>
        </authorList>
    </citation>
    <scope>NUCLEOTIDE SEQUENCE [LARGE SCALE GENOMIC DNA]</scope>
    <source>
        <strain evidence="4 5">HKU4</strain>
    </source>
</reference>
<dbReference type="NCBIfam" id="TIGR00040">
    <property type="entry name" value="yfcE"/>
    <property type="match status" value="1"/>
</dbReference>
<comment type="similarity">
    <text evidence="1 2">Belongs to the metallophosphoesterase superfamily. YfcE family.</text>
</comment>
<keyword evidence="2" id="KW-0479">Metal-binding</keyword>
<dbReference type="CDD" id="cd00841">
    <property type="entry name" value="MPP_YfcE"/>
    <property type="match status" value="1"/>
</dbReference>
<accession>A0A0A0DIQ0</accession>
<dbReference type="STRING" id="176090.SSIN_0168"/>
<keyword evidence="5" id="KW-1185">Reference proteome</keyword>